<dbReference type="InParanoid" id="A0A0D2JVX7"/>
<dbReference type="Pfam" id="PF01475">
    <property type="entry name" value="FUR"/>
    <property type="match status" value="1"/>
</dbReference>
<sequence length="141" mass="16079">MEPTPKPRMTKQKKVILEELKKLDTHPTARELCGIVRERLPKISLGTVYRNLELMSKQGIIRKLEVSGAEMCFDGNPHNHYHLRCVICGRVADADLPLIQGLEDSMAEKTNFQIISHNLEFLGICPKCQADRKRQRDASLN</sequence>
<keyword evidence="10" id="KW-1185">Reference proteome</keyword>
<dbReference type="GO" id="GO:0000976">
    <property type="term" value="F:transcription cis-regulatory region binding"/>
    <property type="evidence" value="ECO:0007669"/>
    <property type="project" value="TreeGrafter"/>
</dbReference>
<evidence type="ECO:0000256" key="8">
    <source>
        <dbReference type="PIRSR" id="PIRSR602481-2"/>
    </source>
</evidence>
<reference evidence="9 10" key="1">
    <citation type="submission" date="2013-11" db="EMBL/GenBank/DDBJ databases">
        <title>Metagenomic analysis of a methanogenic consortium involved in long chain n-alkane degradation.</title>
        <authorList>
            <person name="Davidova I.A."/>
            <person name="Callaghan A.V."/>
            <person name="Wawrik B."/>
            <person name="Pruitt S."/>
            <person name="Marks C."/>
            <person name="Duncan K.E."/>
            <person name="Suflita J.M."/>
        </authorList>
    </citation>
    <scope>NUCLEOTIDE SEQUENCE [LARGE SCALE GENOMIC DNA]</scope>
    <source>
        <strain evidence="9 10">SPR</strain>
    </source>
</reference>
<feature type="binding site" evidence="7">
    <location>
        <position position="128"/>
    </location>
    <ligand>
        <name>Zn(2+)</name>
        <dbReference type="ChEBI" id="CHEBI:29105"/>
    </ligand>
</feature>
<evidence type="ECO:0000256" key="1">
    <source>
        <dbReference type="ARBA" id="ARBA00007957"/>
    </source>
</evidence>
<keyword evidence="5" id="KW-0238">DNA-binding</keyword>
<dbReference type="AlphaFoldDB" id="A0A0D2JVX7"/>
<dbReference type="InterPro" id="IPR002481">
    <property type="entry name" value="FUR"/>
</dbReference>
<comment type="similarity">
    <text evidence="1">Belongs to the Fur family.</text>
</comment>
<dbReference type="OrthoDB" id="8659436at2"/>
<keyword evidence="4" id="KW-0805">Transcription regulation</keyword>
<feature type="binding site" evidence="7">
    <location>
        <position position="88"/>
    </location>
    <ligand>
        <name>Zn(2+)</name>
        <dbReference type="ChEBI" id="CHEBI:29105"/>
    </ligand>
</feature>
<dbReference type="EMBL" id="AZAC01000014">
    <property type="protein sequence ID" value="KIX13770.1"/>
    <property type="molecule type" value="Genomic_DNA"/>
</dbReference>
<gene>
    <name evidence="9" type="ORF">X474_12740</name>
</gene>
<dbReference type="Gene3D" id="3.30.1490.190">
    <property type="match status" value="1"/>
</dbReference>
<evidence type="ECO:0000256" key="2">
    <source>
        <dbReference type="ARBA" id="ARBA00022491"/>
    </source>
</evidence>
<dbReference type="STRING" id="1429043.X474_12740"/>
<dbReference type="FunCoup" id="A0A0D2JVX7">
    <property type="interactions" value="94"/>
</dbReference>
<organism evidence="9 10">
    <name type="scientific">Dethiosulfatarculus sandiegensis</name>
    <dbReference type="NCBI Taxonomy" id="1429043"/>
    <lineage>
        <taxon>Bacteria</taxon>
        <taxon>Pseudomonadati</taxon>
        <taxon>Thermodesulfobacteriota</taxon>
        <taxon>Desulfarculia</taxon>
        <taxon>Desulfarculales</taxon>
        <taxon>Desulfarculaceae</taxon>
        <taxon>Dethiosulfatarculus</taxon>
    </lineage>
</organism>
<keyword evidence="3 7" id="KW-0862">Zinc</keyword>
<dbReference type="GO" id="GO:0045892">
    <property type="term" value="P:negative regulation of DNA-templated transcription"/>
    <property type="evidence" value="ECO:0007669"/>
    <property type="project" value="TreeGrafter"/>
</dbReference>
<dbReference type="PATRIC" id="fig|1429043.3.peg.2712"/>
<keyword evidence="8" id="KW-0408">Iron</keyword>
<comment type="cofactor">
    <cofactor evidence="7">
        <name>Zn(2+)</name>
        <dbReference type="ChEBI" id="CHEBI:29105"/>
    </cofactor>
    <text evidence="7">Binds 1 zinc ion per subunit.</text>
</comment>
<dbReference type="GO" id="GO:1900376">
    <property type="term" value="P:regulation of secondary metabolite biosynthetic process"/>
    <property type="evidence" value="ECO:0007669"/>
    <property type="project" value="TreeGrafter"/>
</dbReference>
<dbReference type="GO" id="GO:0003700">
    <property type="term" value="F:DNA-binding transcription factor activity"/>
    <property type="evidence" value="ECO:0007669"/>
    <property type="project" value="InterPro"/>
</dbReference>
<evidence type="ECO:0000256" key="4">
    <source>
        <dbReference type="ARBA" id="ARBA00023015"/>
    </source>
</evidence>
<dbReference type="Gene3D" id="1.10.10.10">
    <property type="entry name" value="Winged helix-like DNA-binding domain superfamily/Winged helix DNA-binding domain"/>
    <property type="match status" value="1"/>
</dbReference>
<dbReference type="InterPro" id="IPR036390">
    <property type="entry name" value="WH_DNA-bd_sf"/>
</dbReference>
<dbReference type="PANTHER" id="PTHR33202">
    <property type="entry name" value="ZINC UPTAKE REGULATION PROTEIN"/>
    <property type="match status" value="1"/>
</dbReference>
<feature type="binding site" evidence="8">
    <location>
        <position position="117"/>
    </location>
    <ligand>
        <name>Fe cation</name>
        <dbReference type="ChEBI" id="CHEBI:24875"/>
    </ligand>
</feature>
<evidence type="ECO:0000256" key="6">
    <source>
        <dbReference type="ARBA" id="ARBA00023163"/>
    </source>
</evidence>
<dbReference type="GO" id="GO:0008270">
    <property type="term" value="F:zinc ion binding"/>
    <property type="evidence" value="ECO:0007669"/>
    <property type="project" value="TreeGrafter"/>
</dbReference>
<feature type="binding site" evidence="7">
    <location>
        <position position="85"/>
    </location>
    <ligand>
        <name>Zn(2+)</name>
        <dbReference type="ChEBI" id="CHEBI:29105"/>
    </ligand>
</feature>
<dbReference type="Proteomes" id="UP000032233">
    <property type="component" value="Unassembled WGS sequence"/>
</dbReference>
<feature type="binding site" evidence="7">
    <location>
        <position position="125"/>
    </location>
    <ligand>
        <name>Zn(2+)</name>
        <dbReference type="ChEBI" id="CHEBI:29105"/>
    </ligand>
</feature>
<proteinExistence type="inferred from homology"/>
<keyword evidence="7" id="KW-0479">Metal-binding</keyword>
<dbReference type="CDD" id="cd07153">
    <property type="entry name" value="Fur_like"/>
    <property type="match status" value="1"/>
</dbReference>
<dbReference type="PANTHER" id="PTHR33202:SF7">
    <property type="entry name" value="FERRIC UPTAKE REGULATION PROTEIN"/>
    <property type="match status" value="1"/>
</dbReference>
<evidence type="ECO:0000256" key="5">
    <source>
        <dbReference type="ARBA" id="ARBA00023125"/>
    </source>
</evidence>
<dbReference type="RefSeq" id="WP_044348921.1">
    <property type="nucleotide sequence ID" value="NZ_AZAC01000014.1"/>
</dbReference>
<keyword evidence="6" id="KW-0804">Transcription</keyword>
<comment type="caution">
    <text evidence="9">The sequence shown here is derived from an EMBL/GenBank/DDBJ whole genome shotgun (WGS) entry which is preliminary data.</text>
</comment>
<evidence type="ECO:0000256" key="7">
    <source>
        <dbReference type="PIRSR" id="PIRSR602481-1"/>
    </source>
</evidence>
<name>A0A0D2JVX7_9BACT</name>
<evidence type="ECO:0000256" key="3">
    <source>
        <dbReference type="ARBA" id="ARBA00022833"/>
    </source>
</evidence>
<dbReference type="SUPFAM" id="SSF46785">
    <property type="entry name" value="Winged helix' DNA-binding domain"/>
    <property type="match status" value="1"/>
</dbReference>
<protein>
    <submittedName>
        <fullName evidence="9">Fur family transcriptional regulator</fullName>
    </submittedName>
</protein>
<dbReference type="InterPro" id="IPR043135">
    <property type="entry name" value="Fur_C"/>
</dbReference>
<evidence type="ECO:0000313" key="10">
    <source>
        <dbReference type="Proteomes" id="UP000032233"/>
    </source>
</evidence>
<accession>A0A0D2JVX7</accession>
<evidence type="ECO:0000313" key="9">
    <source>
        <dbReference type="EMBL" id="KIX13770.1"/>
    </source>
</evidence>
<dbReference type="InterPro" id="IPR036388">
    <property type="entry name" value="WH-like_DNA-bd_sf"/>
</dbReference>
<comment type="cofactor">
    <cofactor evidence="8">
        <name>Mn(2+)</name>
        <dbReference type="ChEBI" id="CHEBI:29035"/>
    </cofactor>
    <cofactor evidence="8">
        <name>Fe(2+)</name>
        <dbReference type="ChEBI" id="CHEBI:29033"/>
    </cofactor>
    <text evidence="8">Binds 1 Mn(2+) or Fe(2+) ion per subunit.</text>
</comment>
<keyword evidence="2" id="KW-0678">Repressor</keyword>